<keyword evidence="2" id="KW-0479">Metal-binding</keyword>
<evidence type="ECO:0000313" key="4">
    <source>
        <dbReference type="EMBL" id="MEU0707963.1"/>
    </source>
</evidence>
<sequence length="453" mass="48121">MNGRPAAPDEGPELPEFPFPGSSHRGPAPLFARLRAERPVVRVAWRGGGHAWLVTRHEDVIRVLDDPRFSRAASYAPEAPRFDGLFQAPPGMIISLDPPDHTRLRALAEQAFSTERVEGMRPRVREVAGRLLDELEKSGPGPADLVAGFAAPLAMTVICELLGVPEADRDRFHAWVRQFADVSAPPEQAAEGGEKLGAYIAGLVAAKQAEPADDVLSALIGARLGTGTDVDEGPGAGRDPDTGARTNTDADAQDGSPGARPGGGDRLGFDELVGLGFTLLGAGFDSSAGQIGNFAATLLARHRDVWRRLGEHPEEIPVAVEELLRTVNLNGNDTSGLPRIATEDVAVGGVVIPAGEAVFLAFPSANRDAAVFPDPDRADFGRADNPHLAFGHGIHRCLGAPLARLELTVALEELTRRFPGARLAVPEHELIWRAGDVNHNLLALPVELPRSTA</sequence>
<dbReference type="InterPro" id="IPR036396">
    <property type="entry name" value="Cyt_P450_sf"/>
</dbReference>
<dbReference type="CDD" id="cd11031">
    <property type="entry name" value="Cyp158A-like"/>
    <property type="match status" value="1"/>
</dbReference>
<organism evidence="4 5">
    <name type="scientific">Streptomyces lavendulocolor</name>
    <dbReference type="NCBI Taxonomy" id="67316"/>
    <lineage>
        <taxon>Bacteria</taxon>
        <taxon>Bacillati</taxon>
        <taxon>Actinomycetota</taxon>
        <taxon>Actinomycetes</taxon>
        <taxon>Kitasatosporales</taxon>
        <taxon>Streptomycetaceae</taxon>
        <taxon>Streptomyces</taxon>
    </lineage>
</organism>
<dbReference type="PANTHER" id="PTHR46696:SF6">
    <property type="entry name" value="P450, PUTATIVE (EUROFUNG)-RELATED"/>
    <property type="match status" value="1"/>
</dbReference>
<keyword evidence="2" id="KW-0503">Monooxygenase</keyword>
<name>A0ABV2W361_9ACTN</name>
<dbReference type="PROSITE" id="PS00086">
    <property type="entry name" value="CYTOCHROME_P450"/>
    <property type="match status" value="1"/>
</dbReference>
<dbReference type="PANTHER" id="PTHR46696">
    <property type="entry name" value="P450, PUTATIVE (EUROFUNG)-RELATED"/>
    <property type="match status" value="1"/>
</dbReference>
<protein>
    <submittedName>
        <fullName evidence="4">Cytochrome P450</fullName>
    </submittedName>
</protein>
<proteinExistence type="inferred from homology"/>
<dbReference type="InterPro" id="IPR001128">
    <property type="entry name" value="Cyt_P450"/>
</dbReference>
<dbReference type="RefSeq" id="WP_359657546.1">
    <property type="nucleotide sequence ID" value="NZ_JBEXZP010000204.1"/>
</dbReference>
<evidence type="ECO:0000313" key="5">
    <source>
        <dbReference type="Proteomes" id="UP001550378"/>
    </source>
</evidence>
<keyword evidence="5" id="KW-1185">Reference proteome</keyword>
<dbReference type="InterPro" id="IPR017972">
    <property type="entry name" value="Cyt_P450_CS"/>
</dbReference>
<reference evidence="4 5" key="1">
    <citation type="submission" date="2024-06" db="EMBL/GenBank/DDBJ databases">
        <title>The Natural Products Discovery Center: Release of the First 8490 Sequenced Strains for Exploring Actinobacteria Biosynthetic Diversity.</title>
        <authorList>
            <person name="Kalkreuter E."/>
            <person name="Kautsar S.A."/>
            <person name="Yang D."/>
            <person name="Bader C.D."/>
            <person name="Teijaro C.N."/>
            <person name="Fluegel L."/>
            <person name="Davis C.M."/>
            <person name="Simpson J.R."/>
            <person name="Lauterbach L."/>
            <person name="Steele A.D."/>
            <person name="Gui C."/>
            <person name="Meng S."/>
            <person name="Li G."/>
            <person name="Viehrig K."/>
            <person name="Ye F."/>
            <person name="Su P."/>
            <person name="Kiefer A.F."/>
            <person name="Nichols A."/>
            <person name="Cepeda A.J."/>
            <person name="Yan W."/>
            <person name="Fan B."/>
            <person name="Jiang Y."/>
            <person name="Adhikari A."/>
            <person name="Zheng C.-J."/>
            <person name="Schuster L."/>
            <person name="Cowan T.M."/>
            <person name="Smanski M.J."/>
            <person name="Chevrette M.G."/>
            <person name="De Carvalho L.P.S."/>
            <person name="Shen B."/>
        </authorList>
    </citation>
    <scope>NUCLEOTIDE SEQUENCE [LARGE SCALE GENOMIC DNA]</scope>
    <source>
        <strain evidence="4 5">NPDC006337</strain>
    </source>
</reference>
<comment type="caution">
    <text evidence="4">The sequence shown here is derived from an EMBL/GenBank/DDBJ whole genome shotgun (WGS) entry which is preliminary data.</text>
</comment>
<keyword evidence="2" id="KW-0560">Oxidoreductase</keyword>
<feature type="region of interest" description="Disordered" evidence="3">
    <location>
        <begin position="1"/>
        <end position="22"/>
    </location>
</feature>
<dbReference type="InterPro" id="IPR002397">
    <property type="entry name" value="Cyt_P450_B"/>
</dbReference>
<dbReference type="EMBL" id="JBEXZR010000007">
    <property type="protein sequence ID" value="MEU0707963.1"/>
    <property type="molecule type" value="Genomic_DNA"/>
</dbReference>
<dbReference type="Proteomes" id="UP001550378">
    <property type="component" value="Unassembled WGS sequence"/>
</dbReference>
<dbReference type="Gene3D" id="1.10.630.10">
    <property type="entry name" value="Cytochrome P450"/>
    <property type="match status" value="1"/>
</dbReference>
<dbReference type="PRINTS" id="PR00359">
    <property type="entry name" value="BP450"/>
</dbReference>
<evidence type="ECO:0000256" key="1">
    <source>
        <dbReference type="ARBA" id="ARBA00010617"/>
    </source>
</evidence>
<gene>
    <name evidence="4" type="ORF">ABZ508_11400</name>
</gene>
<keyword evidence="2" id="KW-0408">Iron</keyword>
<evidence type="ECO:0000256" key="3">
    <source>
        <dbReference type="SAM" id="MobiDB-lite"/>
    </source>
</evidence>
<feature type="region of interest" description="Disordered" evidence="3">
    <location>
        <begin position="227"/>
        <end position="265"/>
    </location>
</feature>
<evidence type="ECO:0000256" key="2">
    <source>
        <dbReference type="RuleBase" id="RU000461"/>
    </source>
</evidence>
<accession>A0ABV2W361</accession>
<comment type="similarity">
    <text evidence="1 2">Belongs to the cytochrome P450 family.</text>
</comment>
<dbReference type="SUPFAM" id="SSF48264">
    <property type="entry name" value="Cytochrome P450"/>
    <property type="match status" value="1"/>
</dbReference>
<keyword evidence="2" id="KW-0349">Heme</keyword>
<dbReference type="Pfam" id="PF00067">
    <property type="entry name" value="p450"/>
    <property type="match status" value="1"/>
</dbReference>